<dbReference type="OrthoDB" id="2017893at2759"/>
<evidence type="ECO:0000256" key="1">
    <source>
        <dbReference type="ARBA" id="ARBA00008601"/>
    </source>
</evidence>
<dbReference type="EMBL" id="BKCP01004516">
    <property type="protein sequence ID" value="GER31783.1"/>
    <property type="molecule type" value="Genomic_DNA"/>
</dbReference>
<dbReference type="Proteomes" id="UP000325081">
    <property type="component" value="Unassembled WGS sequence"/>
</dbReference>
<evidence type="ECO:0000313" key="2">
    <source>
        <dbReference type="EMBL" id="GER31783.1"/>
    </source>
</evidence>
<accession>A0A5A7PFY8</accession>
<dbReference type="GO" id="GO:0008138">
    <property type="term" value="F:protein tyrosine/serine/threonine phosphatase activity"/>
    <property type="evidence" value="ECO:0007669"/>
    <property type="project" value="TreeGrafter"/>
</dbReference>
<dbReference type="PANTHER" id="PTHR45848">
    <property type="entry name" value="DUAL SPECIFICITY PROTEIN PHOSPHATASE 12 FAMILY MEMBER"/>
    <property type="match status" value="1"/>
</dbReference>
<comment type="caution">
    <text evidence="2">The sequence shown here is derived from an EMBL/GenBank/DDBJ whole genome shotgun (WGS) entry which is preliminary data.</text>
</comment>
<sequence>MRSSVKFLYAIFANIQMATPMEGIPDNVDSGSVPKPSVIYRCKKCRRIVATEEYIIPHNRGEGQKCFRGKWKNDPEMEAPTDCSSIFVEPMKWMQTRKTLYLTPPKFLSLSWRKVTWETSFNVSVARLDWARSVGWACSAVVGGGLIPHFSFTKAVWMSVVFKRLRSRFSFHLIDSEGIRGDL</sequence>
<proteinExistence type="inferred from homology"/>
<keyword evidence="3" id="KW-1185">Reference proteome</keyword>
<reference evidence="3" key="1">
    <citation type="journal article" date="2019" name="Curr. Biol.">
        <title>Genome Sequence of Striga asiatica Provides Insight into the Evolution of Plant Parasitism.</title>
        <authorList>
            <person name="Yoshida S."/>
            <person name="Kim S."/>
            <person name="Wafula E.K."/>
            <person name="Tanskanen J."/>
            <person name="Kim Y.M."/>
            <person name="Honaas L."/>
            <person name="Yang Z."/>
            <person name="Spallek T."/>
            <person name="Conn C.E."/>
            <person name="Ichihashi Y."/>
            <person name="Cheong K."/>
            <person name="Cui S."/>
            <person name="Der J.P."/>
            <person name="Gundlach H."/>
            <person name="Jiao Y."/>
            <person name="Hori C."/>
            <person name="Ishida J.K."/>
            <person name="Kasahara H."/>
            <person name="Kiba T."/>
            <person name="Kim M.S."/>
            <person name="Koo N."/>
            <person name="Laohavisit A."/>
            <person name="Lee Y.H."/>
            <person name="Lumba S."/>
            <person name="McCourt P."/>
            <person name="Mortimer J.C."/>
            <person name="Mutuku J.M."/>
            <person name="Nomura T."/>
            <person name="Sasaki-Sekimoto Y."/>
            <person name="Seto Y."/>
            <person name="Wang Y."/>
            <person name="Wakatake T."/>
            <person name="Sakakibara H."/>
            <person name="Demura T."/>
            <person name="Yamaguchi S."/>
            <person name="Yoneyama K."/>
            <person name="Manabe R.I."/>
            <person name="Nelson D.C."/>
            <person name="Schulman A.H."/>
            <person name="Timko M.P."/>
            <person name="dePamphilis C.W."/>
            <person name="Choi D."/>
            <person name="Shirasu K."/>
        </authorList>
    </citation>
    <scope>NUCLEOTIDE SEQUENCE [LARGE SCALE GENOMIC DNA]</scope>
    <source>
        <strain evidence="3">cv. UVA1</strain>
    </source>
</reference>
<organism evidence="2 3">
    <name type="scientific">Striga asiatica</name>
    <name type="common">Asiatic witchweed</name>
    <name type="synonym">Buchnera asiatica</name>
    <dbReference type="NCBI Taxonomy" id="4170"/>
    <lineage>
        <taxon>Eukaryota</taxon>
        <taxon>Viridiplantae</taxon>
        <taxon>Streptophyta</taxon>
        <taxon>Embryophyta</taxon>
        <taxon>Tracheophyta</taxon>
        <taxon>Spermatophyta</taxon>
        <taxon>Magnoliopsida</taxon>
        <taxon>eudicotyledons</taxon>
        <taxon>Gunneridae</taxon>
        <taxon>Pentapetalae</taxon>
        <taxon>asterids</taxon>
        <taxon>lamiids</taxon>
        <taxon>Lamiales</taxon>
        <taxon>Orobanchaceae</taxon>
        <taxon>Buchnereae</taxon>
        <taxon>Striga</taxon>
    </lineage>
</organism>
<comment type="similarity">
    <text evidence="1">Belongs to the protein-tyrosine phosphatase family. Non-receptor class dual specificity subfamily.</text>
</comment>
<name>A0A5A7PFY8_STRAF</name>
<dbReference type="AlphaFoldDB" id="A0A5A7PFY8"/>
<evidence type="ECO:0000313" key="3">
    <source>
        <dbReference type="Proteomes" id="UP000325081"/>
    </source>
</evidence>
<protein>
    <submittedName>
        <fullName evidence="2">Dual specificity protein phosphatase-related</fullName>
    </submittedName>
</protein>
<dbReference type="PANTHER" id="PTHR45848:SF6">
    <property type="entry name" value="OS02G0251700 PROTEIN"/>
    <property type="match status" value="1"/>
</dbReference>
<gene>
    <name evidence="2" type="ORF">STAS_07822</name>
</gene>